<dbReference type="GO" id="GO:0005666">
    <property type="term" value="C:RNA polymerase III complex"/>
    <property type="evidence" value="ECO:0007669"/>
    <property type="project" value="TreeGrafter"/>
</dbReference>
<name>A0A6A1WLS2_9ROSI</name>
<keyword evidence="2" id="KW-1185">Reference proteome</keyword>
<gene>
    <name evidence="1" type="ORF">CJ030_MR1G027790</name>
</gene>
<proteinExistence type="predicted"/>
<dbReference type="EMBL" id="RXIC02000019">
    <property type="protein sequence ID" value="KAB1226181.1"/>
    <property type="molecule type" value="Genomic_DNA"/>
</dbReference>
<organism evidence="1 2">
    <name type="scientific">Morella rubra</name>
    <name type="common">Chinese bayberry</name>
    <dbReference type="NCBI Taxonomy" id="262757"/>
    <lineage>
        <taxon>Eukaryota</taxon>
        <taxon>Viridiplantae</taxon>
        <taxon>Streptophyta</taxon>
        <taxon>Embryophyta</taxon>
        <taxon>Tracheophyta</taxon>
        <taxon>Spermatophyta</taxon>
        <taxon>Magnoliopsida</taxon>
        <taxon>eudicotyledons</taxon>
        <taxon>Gunneridae</taxon>
        <taxon>Pentapetalae</taxon>
        <taxon>rosids</taxon>
        <taxon>fabids</taxon>
        <taxon>Fagales</taxon>
        <taxon>Myricaceae</taxon>
        <taxon>Morella</taxon>
    </lineage>
</organism>
<comment type="caution">
    <text evidence="1">The sequence shown here is derived from an EMBL/GenBank/DDBJ whole genome shotgun (WGS) entry which is preliminary data.</text>
</comment>
<protein>
    <submittedName>
        <fullName evidence="1">Uncharacterized protein</fullName>
    </submittedName>
</protein>
<dbReference type="OrthoDB" id="340681at2759"/>
<reference evidence="1 2" key="1">
    <citation type="journal article" date="2019" name="Plant Biotechnol. J.">
        <title>The red bayberry genome and genetic basis of sex determination.</title>
        <authorList>
            <person name="Jia H.M."/>
            <person name="Jia H.J."/>
            <person name="Cai Q.L."/>
            <person name="Wang Y."/>
            <person name="Zhao H.B."/>
            <person name="Yang W.F."/>
            <person name="Wang G.Y."/>
            <person name="Li Y.H."/>
            <person name="Zhan D.L."/>
            <person name="Shen Y.T."/>
            <person name="Niu Q.F."/>
            <person name="Chang L."/>
            <person name="Qiu J."/>
            <person name="Zhao L."/>
            <person name="Xie H.B."/>
            <person name="Fu W.Y."/>
            <person name="Jin J."/>
            <person name="Li X.W."/>
            <person name="Jiao Y."/>
            <person name="Zhou C.C."/>
            <person name="Tu T."/>
            <person name="Chai C.Y."/>
            <person name="Gao J.L."/>
            <person name="Fan L.J."/>
            <person name="van de Weg E."/>
            <person name="Wang J.Y."/>
            <person name="Gao Z.S."/>
        </authorList>
    </citation>
    <scope>NUCLEOTIDE SEQUENCE [LARGE SCALE GENOMIC DNA]</scope>
    <source>
        <tissue evidence="1">Leaves</tissue>
    </source>
</reference>
<dbReference type="InterPro" id="IPR006886">
    <property type="entry name" value="RNA_pol_III_Rpc5"/>
</dbReference>
<dbReference type="GO" id="GO:0042797">
    <property type="term" value="P:tRNA transcription by RNA polymerase III"/>
    <property type="evidence" value="ECO:0007669"/>
    <property type="project" value="TreeGrafter"/>
</dbReference>
<dbReference type="AlphaFoldDB" id="A0A6A1WLS2"/>
<dbReference type="PANTHER" id="PTHR12069:SF0">
    <property type="entry name" value="DNA-DIRECTED RNA POLYMERASE III SUBUNIT RPC5"/>
    <property type="match status" value="1"/>
</dbReference>
<dbReference type="PANTHER" id="PTHR12069">
    <property type="entry name" value="DNA-DIRECTED RNA POLYMERASES III 80 KDA POLYPEPTIDE RNA POLYMERASE III SUBUNIT 5"/>
    <property type="match status" value="1"/>
</dbReference>
<dbReference type="Proteomes" id="UP000516437">
    <property type="component" value="Chromosome 1"/>
</dbReference>
<evidence type="ECO:0000313" key="2">
    <source>
        <dbReference type="Proteomes" id="UP000516437"/>
    </source>
</evidence>
<evidence type="ECO:0000313" key="1">
    <source>
        <dbReference type="EMBL" id="KAB1226181.1"/>
    </source>
</evidence>
<sequence>MAVAAAYGVDAPPEELQEIINQVAMNIHGLYVLKSSPEHPEYDPLRRVVIDLLRAKPRDAMLKKADVFQAAKMVLKRDITNNEYSYEEKQAIRYEDAQACATCAFQVLVLSYEIYDDTGALHPLPIPCVKML</sequence>
<accession>A0A6A1WLS2</accession>